<dbReference type="EMBL" id="CP136600">
    <property type="protein sequence ID" value="WOH37097.1"/>
    <property type="molecule type" value="Genomic_DNA"/>
</dbReference>
<protein>
    <submittedName>
        <fullName evidence="1">Uncharacterized protein</fullName>
    </submittedName>
</protein>
<proteinExistence type="predicted"/>
<sequence>MKDIKDIAVVINQGSSKIVNKEEGITPPEAVVNLVNVIVGRFDGIYQFTGNKNPDKLAVHKQELTKALFKVRDQFNEQDIENAIDFFAVNGGKFPPSVPEFIQAVLGNHADMISHPEHKWFDPSRALTQYTPEQIQTMGKNGIAKIREMMKQKSKIKN</sequence>
<gene>
    <name evidence="1" type="ORF">RI844_17270</name>
</gene>
<reference evidence="1 2" key="1">
    <citation type="submission" date="2023-09" db="EMBL/GenBank/DDBJ databases">
        <authorList>
            <person name="Qi X."/>
        </authorList>
    </citation>
    <scope>NUCLEOTIDE SEQUENCE [LARGE SCALE GENOMIC DNA]</scope>
    <source>
        <strain evidence="1 2">S1-1</strain>
    </source>
</reference>
<keyword evidence="2" id="KW-1185">Reference proteome</keyword>
<name>A0ABZ0GMG3_9GAMM</name>
<dbReference type="RefSeq" id="WP_348395891.1">
    <property type="nucleotide sequence ID" value="NZ_CP136600.1"/>
</dbReference>
<organism evidence="1 2">
    <name type="scientific">Thalassotalea fonticola</name>
    <dbReference type="NCBI Taxonomy" id="3065649"/>
    <lineage>
        <taxon>Bacteria</taxon>
        <taxon>Pseudomonadati</taxon>
        <taxon>Pseudomonadota</taxon>
        <taxon>Gammaproteobacteria</taxon>
        <taxon>Alteromonadales</taxon>
        <taxon>Colwelliaceae</taxon>
        <taxon>Thalassotalea</taxon>
    </lineage>
</organism>
<dbReference type="Proteomes" id="UP001301442">
    <property type="component" value="Chromosome"/>
</dbReference>
<accession>A0ABZ0GMG3</accession>
<evidence type="ECO:0000313" key="2">
    <source>
        <dbReference type="Proteomes" id="UP001301442"/>
    </source>
</evidence>
<evidence type="ECO:0000313" key="1">
    <source>
        <dbReference type="EMBL" id="WOH37097.1"/>
    </source>
</evidence>